<organism evidence="1 2">
    <name type="scientific">Macrolepiota fuliginosa MF-IS2</name>
    <dbReference type="NCBI Taxonomy" id="1400762"/>
    <lineage>
        <taxon>Eukaryota</taxon>
        <taxon>Fungi</taxon>
        <taxon>Dikarya</taxon>
        <taxon>Basidiomycota</taxon>
        <taxon>Agaricomycotina</taxon>
        <taxon>Agaricomycetes</taxon>
        <taxon>Agaricomycetidae</taxon>
        <taxon>Agaricales</taxon>
        <taxon>Agaricineae</taxon>
        <taxon>Agaricaceae</taxon>
        <taxon>Macrolepiota</taxon>
    </lineage>
</organism>
<evidence type="ECO:0000313" key="1">
    <source>
        <dbReference type="EMBL" id="KAF9442593.1"/>
    </source>
</evidence>
<accession>A0A9P5X0M9</accession>
<dbReference type="AlphaFoldDB" id="A0A9P5X0M9"/>
<gene>
    <name evidence="1" type="ORF">P691DRAFT_798157</name>
</gene>
<proteinExistence type="predicted"/>
<comment type="caution">
    <text evidence="1">The sequence shown here is derived from an EMBL/GenBank/DDBJ whole genome shotgun (WGS) entry which is preliminary data.</text>
</comment>
<evidence type="ECO:0000313" key="2">
    <source>
        <dbReference type="Proteomes" id="UP000807342"/>
    </source>
</evidence>
<reference evidence="1" key="1">
    <citation type="submission" date="2020-11" db="EMBL/GenBank/DDBJ databases">
        <authorList>
            <consortium name="DOE Joint Genome Institute"/>
            <person name="Ahrendt S."/>
            <person name="Riley R."/>
            <person name="Andreopoulos W."/>
            <person name="Labutti K."/>
            <person name="Pangilinan J."/>
            <person name="Ruiz-Duenas F.J."/>
            <person name="Barrasa J.M."/>
            <person name="Sanchez-Garcia M."/>
            <person name="Camarero S."/>
            <person name="Miyauchi S."/>
            <person name="Serrano A."/>
            <person name="Linde D."/>
            <person name="Babiker R."/>
            <person name="Drula E."/>
            <person name="Ayuso-Fernandez I."/>
            <person name="Pacheco R."/>
            <person name="Padilla G."/>
            <person name="Ferreira P."/>
            <person name="Barriuso J."/>
            <person name="Kellner H."/>
            <person name="Castanera R."/>
            <person name="Alfaro M."/>
            <person name="Ramirez L."/>
            <person name="Pisabarro A.G."/>
            <person name="Kuo A."/>
            <person name="Tritt A."/>
            <person name="Lipzen A."/>
            <person name="He G."/>
            <person name="Yan M."/>
            <person name="Ng V."/>
            <person name="Cullen D."/>
            <person name="Martin F."/>
            <person name="Rosso M.-N."/>
            <person name="Henrissat B."/>
            <person name="Hibbett D."/>
            <person name="Martinez A.T."/>
            <person name="Grigoriev I.V."/>
        </authorList>
    </citation>
    <scope>NUCLEOTIDE SEQUENCE</scope>
    <source>
        <strain evidence="1">MF-IS2</strain>
    </source>
</reference>
<protein>
    <submittedName>
        <fullName evidence="1">Uncharacterized protein</fullName>
    </submittedName>
</protein>
<keyword evidence="2" id="KW-1185">Reference proteome</keyword>
<dbReference type="InterPro" id="IPR040521">
    <property type="entry name" value="KDZ"/>
</dbReference>
<dbReference type="EMBL" id="MU151600">
    <property type="protein sequence ID" value="KAF9442593.1"/>
    <property type="molecule type" value="Genomic_DNA"/>
</dbReference>
<dbReference type="Pfam" id="PF18758">
    <property type="entry name" value="KDZ"/>
    <property type="match status" value="2"/>
</dbReference>
<sequence length="233" mass="26485">MPISPFPIGQENGIDNILTHHYPSCLAVQCPACPEVDRNICLQHKKKNNDPLDKALNTGNAYFVADNEYQEYLKFVLNKLDNSICAKLKAVWQQEKSKFKDAVITGVVAIQCAHHGFYLPQGMVDLNKGEVYAKTDYALFHALGAECQCLSSICLSYDIWCQFSKHLVDHINHSFVYKPHSGMTCGKGIESTWSKQNHAATFTKEQNPGHRHDTLDDFNGYWNWTKLHQLCKH</sequence>
<dbReference type="Proteomes" id="UP000807342">
    <property type="component" value="Unassembled WGS sequence"/>
</dbReference>
<name>A0A9P5X0M9_9AGAR</name>
<dbReference type="OrthoDB" id="3257613at2759"/>